<dbReference type="InterPro" id="IPR000504">
    <property type="entry name" value="RRM_dom"/>
</dbReference>
<dbReference type="SUPFAM" id="SSF54928">
    <property type="entry name" value="RNA-binding domain, RBD"/>
    <property type="match status" value="1"/>
</dbReference>
<dbReference type="AlphaFoldDB" id="A0A392PGX8"/>
<dbReference type="Gene3D" id="3.30.70.330">
    <property type="match status" value="1"/>
</dbReference>
<dbReference type="InterPro" id="IPR035979">
    <property type="entry name" value="RBD_domain_sf"/>
</dbReference>
<feature type="domain" description="RRM" evidence="1">
    <location>
        <begin position="2"/>
        <end position="52"/>
    </location>
</feature>
<proteinExistence type="predicted"/>
<sequence length="55" mass="6532">MTNFLESTSATELWELFSKYWKCGAVYIPKKLDKAGKRFDFARFEDVEDHNKLLL</sequence>
<dbReference type="Proteomes" id="UP000265520">
    <property type="component" value="Unassembled WGS sequence"/>
</dbReference>
<evidence type="ECO:0000313" key="2">
    <source>
        <dbReference type="EMBL" id="MCI10135.1"/>
    </source>
</evidence>
<dbReference type="GO" id="GO:0003723">
    <property type="term" value="F:RNA binding"/>
    <property type="evidence" value="ECO:0007669"/>
    <property type="project" value="InterPro"/>
</dbReference>
<comment type="caution">
    <text evidence="2">The sequence shown here is derived from an EMBL/GenBank/DDBJ whole genome shotgun (WGS) entry which is preliminary data.</text>
</comment>
<protein>
    <recommendedName>
        <fullName evidence="1">RRM domain-containing protein</fullName>
    </recommendedName>
</protein>
<feature type="non-terminal residue" evidence="2">
    <location>
        <position position="55"/>
    </location>
</feature>
<dbReference type="EMBL" id="LXQA010075134">
    <property type="protein sequence ID" value="MCI10135.1"/>
    <property type="molecule type" value="Genomic_DNA"/>
</dbReference>
<keyword evidence="3" id="KW-1185">Reference proteome</keyword>
<organism evidence="2 3">
    <name type="scientific">Trifolium medium</name>
    <dbReference type="NCBI Taxonomy" id="97028"/>
    <lineage>
        <taxon>Eukaryota</taxon>
        <taxon>Viridiplantae</taxon>
        <taxon>Streptophyta</taxon>
        <taxon>Embryophyta</taxon>
        <taxon>Tracheophyta</taxon>
        <taxon>Spermatophyta</taxon>
        <taxon>Magnoliopsida</taxon>
        <taxon>eudicotyledons</taxon>
        <taxon>Gunneridae</taxon>
        <taxon>Pentapetalae</taxon>
        <taxon>rosids</taxon>
        <taxon>fabids</taxon>
        <taxon>Fabales</taxon>
        <taxon>Fabaceae</taxon>
        <taxon>Papilionoideae</taxon>
        <taxon>50 kb inversion clade</taxon>
        <taxon>NPAAA clade</taxon>
        <taxon>Hologalegina</taxon>
        <taxon>IRL clade</taxon>
        <taxon>Trifolieae</taxon>
        <taxon>Trifolium</taxon>
    </lineage>
</organism>
<name>A0A392PGX8_9FABA</name>
<evidence type="ECO:0000313" key="3">
    <source>
        <dbReference type="Proteomes" id="UP000265520"/>
    </source>
</evidence>
<dbReference type="InterPro" id="IPR012677">
    <property type="entry name" value="Nucleotide-bd_a/b_plait_sf"/>
</dbReference>
<accession>A0A392PGX8</accession>
<dbReference type="Pfam" id="PF00076">
    <property type="entry name" value="RRM_1"/>
    <property type="match status" value="1"/>
</dbReference>
<evidence type="ECO:0000259" key="1">
    <source>
        <dbReference type="Pfam" id="PF00076"/>
    </source>
</evidence>
<reference evidence="2 3" key="1">
    <citation type="journal article" date="2018" name="Front. Plant Sci.">
        <title>Red Clover (Trifolium pratense) and Zigzag Clover (T. medium) - A Picture of Genomic Similarities and Differences.</title>
        <authorList>
            <person name="Dluhosova J."/>
            <person name="Istvanek J."/>
            <person name="Nedelnik J."/>
            <person name="Repkova J."/>
        </authorList>
    </citation>
    <scope>NUCLEOTIDE SEQUENCE [LARGE SCALE GENOMIC DNA]</scope>
    <source>
        <strain evidence="3">cv. 10/8</strain>
        <tissue evidence="2">Leaf</tissue>
    </source>
</reference>